<evidence type="ECO:0000256" key="1">
    <source>
        <dbReference type="SAM" id="Phobius"/>
    </source>
</evidence>
<keyword evidence="1" id="KW-0472">Membrane</keyword>
<feature type="transmembrane region" description="Helical" evidence="1">
    <location>
        <begin position="12"/>
        <end position="31"/>
    </location>
</feature>
<dbReference type="PANTHER" id="PTHR37947:SF1">
    <property type="entry name" value="BLL2462 PROTEIN"/>
    <property type="match status" value="1"/>
</dbReference>
<dbReference type="SUPFAM" id="SSF53300">
    <property type="entry name" value="vWA-like"/>
    <property type="match status" value="1"/>
</dbReference>
<dbReference type="AlphaFoldDB" id="A0A381YPH1"/>
<dbReference type="Gene3D" id="2.60.40.10">
    <property type="entry name" value="Immunoglobulins"/>
    <property type="match status" value="1"/>
</dbReference>
<reference evidence="2" key="1">
    <citation type="submission" date="2018-05" db="EMBL/GenBank/DDBJ databases">
        <authorList>
            <person name="Lanie J.A."/>
            <person name="Ng W.-L."/>
            <person name="Kazmierczak K.M."/>
            <person name="Andrzejewski T.M."/>
            <person name="Davidsen T.M."/>
            <person name="Wayne K.J."/>
            <person name="Tettelin H."/>
            <person name="Glass J.I."/>
            <person name="Rusch D."/>
            <person name="Podicherti R."/>
            <person name="Tsui H.-C.T."/>
            <person name="Winkler M.E."/>
        </authorList>
    </citation>
    <scope>NUCLEOTIDE SEQUENCE</scope>
</reference>
<dbReference type="InterPro" id="IPR029062">
    <property type="entry name" value="Class_I_gatase-like"/>
</dbReference>
<gene>
    <name evidence="2" type="ORF">METZ01_LOCUS131782</name>
</gene>
<dbReference type="PANTHER" id="PTHR37947">
    <property type="entry name" value="BLL2462 PROTEIN"/>
    <property type="match status" value="1"/>
</dbReference>
<protein>
    <recommendedName>
        <fullName evidence="3">VWA domain-containing protein</fullName>
    </recommendedName>
</protein>
<proteinExistence type="predicted"/>
<sequence>MDVSFLKPVDTWFWVFSISVLIAILATYLSIRNHAELRWLLILRGISLIIALFLLLQPRFKWTETNTIELDWNFYVDNSVSIGYHPALSLQTIKSELSQLVFNLNKQDIAPYLFSFSESVSALENVQSWDGKGSSTNLGSVISHIVSDQEKLAGATIITDGQINQGLDPSQLIQKVEVPVYTLGIGHSTPLVDLSIQSIDAPTVAIKGEDLRITVTINSTGDMQERVNVILYQGKKMLGSRYLQTKGFGSRAQARFMFAPSNLGENEYRVKVSTVSQEINIENNQQKFFVTILKDRYKVALITGSPSFNTSVIKRYIRKYPRVELDHFVRRKNGYLPALKSFWSRPYQLIIFDNYPLKELSSKTQRIYSKKIGAEKSSLLWLLGGSVTEKSASSIIPFFHLRMKDQIQTGEKTLWYMTPEALSRSIFQGLELNDGLDFWQNFPPILASYNFESTNDEIEAIAYNQGSDIVPLMFLGEKQGIRSAVWASPEFSTIHHRLSGTNYSKIFPELWTRLFSWLLKTSGDKNLYFRLNKESYQQGEEILITGTSIGNKNGSKNQAFITTQNDSLEINSAELRFNPESKRWEGNIWAPKPGKYSYEISIQDGSAPPVKQNGRFIVEESQIELNEVALNSPLLENLSMKTNGAYYPWASRAELFNKVLPRERQEKINRSTRFNEESWVLVTLIVLLTIEWVIRKRIGLP</sequence>
<name>A0A381YPH1_9ZZZZ</name>
<dbReference type="InterPro" id="IPR036465">
    <property type="entry name" value="vWFA_dom_sf"/>
</dbReference>
<dbReference type="SUPFAM" id="SSF52317">
    <property type="entry name" value="Class I glutamine amidotransferase-like"/>
    <property type="match status" value="1"/>
</dbReference>
<dbReference type="InterPro" id="IPR013783">
    <property type="entry name" value="Ig-like_fold"/>
</dbReference>
<keyword evidence="1" id="KW-0812">Transmembrane</keyword>
<evidence type="ECO:0000313" key="2">
    <source>
        <dbReference type="EMBL" id="SVA78928.1"/>
    </source>
</evidence>
<accession>A0A381YPH1</accession>
<evidence type="ECO:0008006" key="3">
    <source>
        <dbReference type="Google" id="ProtNLM"/>
    </source>
</evidence>
<keyword evidence="1" id="KW-1133">Transmembrane helix</keyword>
<organism evidence="2">
    <name type="scientific">marine metagenome</name>
    <dbReference type="NCBI Taxonomy" id="408172"/>
    <lineage>
        <taxon>unclassified sequences</taxon>
        <taxon>metagenomes</taxon>
        <taxon>ecological metagenomes</taxon>
    </lineage>
</organism>
<dbReference type="EMBL" id="UINC01018729">
    <property type="protein sequence ID" value="SVA78928.1"/>
    <property type="molecule type" value="Genomic_DNA"/>
</dbReference>
<feature type="transmembrane region" description="Helical" evidence="1">
    <location>
        <begin position="38"/>
        <end position="56"/>
    </location>
</feature>